<proteinExistence type="predicted"/>
<evidence type="ECO:0000313" key="2">
    <source>
        <dbReference type="EMBL" id="RCN45330.1"/>
    </source>
</evidence>
<name>A0A368GQK3_ANCCA</name>
<dbReference type="InterPro" id="IPR038717">
    <property type="entry name" value="Tc1-like_DDE_dom"/>
</dbReference>
<accession>A0A368GQK3</accession>
<gene>
    <name evidence="2" type="ORF">ANCCAN_08631</name>
</gene>
<dbReference type="Gene3D" id="3.30.420.10">
    <property type="entry name" value="Ribonuclease H-like superfamily/Ribonuclease H"/>
    <property type="match status" value="1"/>
</dbReference>
<feature type="domain" description="Tc1-like transposase DDE" evidence="1">
    <location>
        <begin position="12"/>
        <end position="88"/>
    </location>
</feature>
<dbReference type="GO" id="GO:0003676">
    <property type="term" value="F:nucleic acid binding"/>
    <property type="evidence" value="ECO:0007669"/>
    <property type="project" value="InterPro"/>
</dbReference>
<sequence>MGPIHHIKGILDRKAYLDILKKVMLPYARRALGQGFIFQEDNDPKHRSSDVQQWFRRRRITRLERPSQSPDLNIIEPLWNELKKRLAGKLARNWTKNSFRSRKSGATFYKPQSIGLLSPCLADVRL</sequence>
<comment type="caution">
    <text evidence="2">The sequence shown here is derived from an EMBL/GenBank/DDBJ whole genome shotgun (WGS) entry which is preliminary data.</text>
</comment>
<protein>
    <recommendedName>
        <fullName evidence="1">Tc1-like transposase DDE domain-containing protein</fullName>
    </recommendedName>
</protein>
<dbReference type="InterPro" id="IPR036397">
    <property type="entry name" value="RNaseH_sf"/>
</dbReference>
<evidence type="ECO:0000259" key="1">
    <source>
        <dbReference type="Pfam" id="PF13358"/>
    </source>
</evidence>
<dbReference type="AlphaFoldDB" id="A0A368GQK3"/>
<dbReference type="Pfam" id="PF13358">
    <property type="entry name" value="DDE_3"/>
    <property type="match status" value="1"/>
</dbReference>
<keyword evidence="3" id="KW-1185">Reference proteome</keyword>
<reference evidence="2 3" key="1">
    <citation type="submission" date="2014-10" db="EMBL/GenBank/DDBJ databases">
        <title>Draft genome of the hookworm Ancylostoma caninum.</title>
        <authorList>
            <person name="Mitreva M."/>
        </authorList>
    </citation>
    <scope>NUCLEOTIDE SEQUENCE [LARGE SCALE GENOMIC DNA]</scope>
    <source>
        <strain evidence="2 3">Baltimore</strain>
    </source>
</reference>
<evidence type="ECO:0000313" key="3">
    <source>
        <dbReference type="Proteomes" id="UP000252519"/>
    </source>
</evidence>
<dbReference type="STRING" id="29170.A0A368GQK3"/>
<dbReference type="EMBL" id="JOJR01000104">
    <property type="protein sequence ID" value="RCN45330.1"/>
    <property type="molecule type" value="Genomic_DNA"/>
</dbReference>
<organism evidence="2 3">
    <name type="scientific">Ancylostoma caninum</name>
    <name type="common">Dog hookworm</name>
    <dbReference type="NCBI Taxonomy" id="29170"/>
    <lineage>
        <taxon>Eukaryota</taxon>
        <taxon>Metazoa</taxon>
        <taxon>Ecdysozoa</taxon>
        <taxon>Nematoda</taxon>
        <taxon>Chromadorea</taxon>
        <taxon>Rhabditida</taxon>
        <taxon>Rhabditina</taxon>
        <taxon>Rhabditomorpha</taxon>
        <taxon>Strongyloidea</taxon>
        <taxon>Ancylostomatidae</taxon>
        <taxon>Ancylostomatinae</taxon>
        <taxon>Ancylostoma</taxon>
    </lineage>
</organism>
<dbReference type="OrthoDB" id="106945at2759"/>
<dbReference type="Proteomes" id="UP000252519">
    <property type="component" value="Unassembled WGS sequence"/>
</dbReference>